<dbReference type="Pfam" id="PF00534">
    <property type="entry name" value="Glycos_transf_1"/>
    <property type="match status" value="1"/>
</dbReference>
<gene>
    <name evidence="3" type="ORF">PWJ79_05845</name>
</gene>
<organism evidence="3 4">
    <name type="scientific">Edwardsiella piscicida</name>
    <dbReference type="NCBI Taxonomy" id="1263550"/>
    <lineage>
        <taxon>Bacteria</taxon>
        <taxon>Pseudomonadati</taxon>
        <taxon>Pseudomonadota</taxon>
        <taxon>Gammaproteobacteria</taxon>
        <taxon>Enterobacterales</taxon>
        <taxon>Hafniaceae</taxon>
        <taxon>Edwardsiella</taxon>
    </lineage>
</organism>
<dbReference type="RefSeq" id="WP_071818509.1">
    <property type="nucleotide sequence ID" value="NC_013508.1"/>
</dbReference>
<dbReference type="Proteomes" id="UP001223683">
    <property type="component" value="Chromosome"/>
</dbReference>
<dbReference type="AlphaFoldDB" id="A0AAQ3H5S0"/>
<dbReference type="InterPro" id="IPR001296">
    <property type="entry name" value="Glyco_trans_1"/>
</dbReference>
<protein>
    <submittedName>
        <fullName evidence="3">Glycosyltransferase family 4 protein</fullName>
    </submittedName>
</protein>
<evidence type="ECO:0000259" key="1">
    <source>
        <dbReference type="Pfam" id="PF00534"/>
    </source>
</evidence>
<evidence type="ECO:0000313" key="3">
    <source>
        <dbReference type="EMBL" id="WDU92153.1"/>
    </source>
</evidence>
<dbReference type="PANTHER" id="PTHR12526">
    <property type="entry name" value="GLYCOSYLTRANSFERASE"/>
    <property type="match status" value="1"/>
</dbReference>
<dbReference type="CDD" id="cd03820">
    <property type="entry name" value="GT4_AmsD-like"/>
    <property type="match status" value="1"/>
</dbReference>
<feature type="domain" description="Glycosyltransferase subfamily 4-like N-terminal" evidence="2">
    <location>
        <begin position="15"/>
        <end position="171"/>
    </location>
</feature>
<sequence>MRNICFFVGDISRSGGTERVTSVLANFLAVNGYQVSILSLQCGQKSFFPLNSNVSVCNIFDNAGRGITRLPLVILFLRSFVKKKNIDVFINVESMLSIYSIPAFIYLRVRNICWEHFNYKIDLGKKVRRVARILAACFADDIITLTERDKKFWLDKCFCKAKVNRIYNPVPFSLASDVDIRKKKIMLAVGRLTYQKGFDLLLKSWSIFCLKRQDWMLRIVGSGEDEEELKKTCDSLGVSKFVEFYSNTNNVIEHYSISAFYVMTSRFEGFPMVLLEAQEMGLPIIAFDCDTGPSEIIIENKTGWLIDNNDVSGFSDKVEYAASIYDDDKLYNEMVTCSIDNARKYHLDNIGKKWMRLLND</sequence>
<dbReference type="InterPro" id="IPR028098">
    <property type="entry name" value="Glyco_trans_4-like_N"/>
</dbReference>
<dbReference type="GeneID" id="72528065"/>
<dbReference type="GO" id="GO:0016757">
    <property type="term" value="F:glycosyltransferase activity"/>
    <property type="evidence" value="ECO:0007669"/>
    <property type="project" value="InterPro"/>
</dbReference>
<dbReference type="GO" id="GO:1901135">
    <property type="term" value="P:carbohydrate derivative metabolic process"/>
    <property type="evidence" value="ECO:0007669"/>
    <property type="project" value="UniProtKB-ARBA"/>
</dbReference>
<name>A0AAQ3H5S0_EDWPI</name>
<reference evidence="3" key="1">
    <citation type="submission" date="2022-10" db="EMBL/GenBank/DDBJ databases">
        <title>Complete genome of Ep21-8.</title>
        <authorList>
            <person name="Kang Y.-R."/>
            <person name="Kim D.-H."/>
        </authorList>
    </citation>
    <scope>NUCLEOTIDE SEQUENCE</scope>
    <source>
        <strain evidence="3">Ep21-8</strain>
    </source>
</reference>
<accession>A0AAQ3H5S0</accession>
<evidence type="ECO:0000313" key="4">
    <source>
        <dbReference type="Proteomes" id="UP001223683"/>
    </source>
</evidence>
<dbReference type="PANTHER" id="PTHR12526:SF630">
    <property type="entry name" value="GLYCOSYLTRANSFERASE"/>
    <property type="match status" value="1"/>
</dbReference>
<dbReference type="EMBL" id="CP118390">
    <property type="protein sequence ID" value="WDU92153.1"/>
    <property type="molecule type" value="Genomic_DNA"/>
</dbReference>
<dbReference type="Pfam" id="PF13439">
    <property type="entry name" value="Glyco_transf_4"/>
    <property type="match status" value="1"/>
</dbReference>
<dbReference type="SUPFAM" id="SSF53756">
    <property type="entry name" value="UDP-Glycosyltransferase/glycogen phosphorylase"/>
    <property type="match status" value="1"/>
</dbReference>
<feature type="domain" description="Glycosyl transferase family 1" evidence="1">
    <location>
        <begin position="182"/>
        <end position="323"/>
    </location>
</feature>
<evidence type="ECO:0000259" key="2">
    <source>
        <dbReference type="Pfam" id="PF13439"/>
    </source>
</evidence>
<dbReference type="Gene3D" id="3.40.50.2000">
    <property type="entry name" value="Glycogen Phosphorylase B"/>
    <property type="match status" value="2"/>
</dbReference>
<proteinExistence type="predicted"/>